<name>A0ACC1YU61_MELAZ</name>
<accession>A0ACC1YU61</accession>
<evidence type="ECO:0000313" key="1">
    <source>
        <dbReference type="EMBL" id="KAJ4726673.1"/>
    </source>
</evidence>
<evidence type="ECO:0000313" key="2">
    <source>
        <dbReference type="Proteomes" id="UP001164539"/>
    </source>
</evidence>
<comment type="caution">
    <text evidence="1">The sequence shown here is derived from an EMBL/GenBank/DDBJ whole genome shotgun (WGS) entry which is preliminary data.</text>
</comment>
<gene>
    <name evidence="1" type="ORF">OWV82_005344</name>
</gene>
<dbReference type="Proteomes" id="UP001164539">
    <property type="component" value="Chromosome 2"/>
</dbReference>
<proteinExistence type="predicted"/>
<organism evidence="1 2">
    <name type="scientific">Melia azedarach</name>
    <name type="common">Chinaberry tree</name>
    <dbReference type="NCBI Taxonomy" id="155640"/>
    <lineage>
        <taxon>Eukaryota</taxon>
        <taxon>Viridiplantae</taxon>
        <taxon>Streptophyta</taxon>
        <taxon>Embryophyta</taxon>
        <taxon>Tracheophyta</taxon>
        <taxon>Spermatophyta</taxon>
        <taxon>Magnoliopsida</taxon>
        <taxon>eudicotyledons</taxon>
        <taxon>Gunneridae</taxon>
        <taxon>Pentapetalae</taxon>
        <taxon>rosids</taxon>
        <taxon>malvids</taxon>
        <taxon>Sapindales</taxon>
        <taxon>Meliaceae</taxon>
        <taxon>Melia</taxon>
    </lineage>
</organism>
<sequence>MISNPNQIFYACIAKGTIILGEFSSKEPGISETLAEQCIEKTPPHHSMFSHTVCGKIYTFLIDEPFTYFGIFDENLDKSESLWFLNRLKSVFEEVFERGSNLNLDNLTPHYLQVQFDAMFCEIMGLDLDFLSSSRSGSKDGRTSSVDSSKSRRMVLTPLLGKPSKGLKKKKRMSSDRDVINGDDKDVNVEKKVDVCDDVTMQKNAFCPGDRQKAKQIWKKHVWIVLGLDLMVCAILFGIWLWVCRGFQCIDG</sequence>
<keyword evidence="2" id="KW-1185">Reference proteome</keyword>
<reference evidence="1 2" key="1">
    <citation type="journal article" date="2023" name="Science">
        <title>Complex scaffold remodeling in plant triterpene biosynthesis.</title>
        <authorList>
            <person name="De La Pena R."/>
            <person name="Hodgson H."/>
            <person name="Liu J.C."/>
            <person name="Stephenson M.J."/>
            <person name="Martin A.C."/>
            <person name="Owen C."/>
            <person name="Harkess A."/>
            <person name="Leebens-Mack J."/>
            <person name="Jimenez L.E."/>
            <person name="Osbourn A."/>
            <person name="Sattely E.S."/>
        </authorList>
    </citation>
    <scope>NUCLEOTIDE SEQUENCE [LARGE SCALE GENOMIC DNA]</scope>
    <source>
        <strain evidence="2">cv. JPN11</strain>
        <tissue evidence="1">Leaf</tissue>
    </source>
</reference>
<dbReference type="EMBL" id="CM051395">
    <property type="protein sequence ID" value="KAJ4726673.1"/>
    <property type="molecule type" value="Genomic_DNA"/>
</dbReference>
<protein>
    <submittedName>
        <fullName evidence="1">Phytolongin Phyl2.1</fullName>
    </submittedName>
</protein>